<feature type="domain" description="HTH tetR-type" evidence="7">
    <location>
        <begin position="32"/>
        <end position="92"/>
    </location>
</feature>
<dbReference type="Pfam" id="PF17932">
    <property type="entry name" value="TetR_C_24"/>
    <property type="match status" value="1"/>
</dbReference>
<organism evidence="8 9">
    <name type="scientific">Microbaculum marinum</name>
    <dbReference type="NCBI Taxonomy" id="1764581"/>
    <lineage>
        <taxon>Bacteria</taxon>
        <taxon>Pseudomonadati</taxon>
        <taxon>Pseudomonadota</taxon>
        <taxon>Alphaproteobacteria</taxon>
        <taxon>Hyphomicrobiales</taxon>
        <taxon>Tepidamorphaceae</taxon>
        <taxon>Microbaculum</taxon>
    </lineage>
</organism>
<dbReference type="Pfam" id="PF00440">
    <property type="entry name" value="TetR_N"/>
    <property type="match status" value="1"/>
</dbReference>
<dbReference type="Gene3D" id="1.10.10.60">
    <property type="entry name" value="Homeodomain-like"/>
    <property type="match status" value="1"/>
</dbReference>
<dbReference type="PRINTS" id="PR00455">
    <property type="entry name" value="HTHTETR"/>
</dbReference>
<dbReference type="PANTHER" id="PTHR30055:SF175">
    <property type="entry name" value="HTH-TYPE TRANSCRIPTIONAL REPRESSOR KSTR2"/>
    <property type="match status" value="1"/>
</dbReference>
<sequence length="253" mass="28865">MTNTTETLPEIEDAARRTPPKSRRGANNTRKELVRERLLEKSAELFCANGFSKTSINDIADSLSLKRSSVYHYFQNKEEIIRELFIEEYERRCSQLLDLFEREDLTALERLVLAVEGAITQRLKGGSRFLVFDRLEADVPEDLRVSYNRSRRQILDLYTRLITEGIEADQFRAVDPQLTAFAVIGMSNWTALWYSPGGRMSPNEIAKALVNLLVRGIEKRDGDREEPHSIASAIGILREDLASLERLAGMNKS</sequence>
<evidence type="ECO:0000256" key="2">
    <source>
        <dbReference type="ARBA" id="ARBA00023015"/>
    </source>
</evidence>
<evidence type="ECO:0000256" key="4">
    <source>
        <dbReference type="ARBA" id="ARBA00023163"/>
    </source>
</evidence>
<dbReference type="InterPro" id="IPR036271">
    <property type="entry name" value="Tet_transcr_reg_TetR-rel_C_sf"/>
</dbReference>
<dbReference type="PANTHER" id="PTHR30055">
    <property type="entry name" value="HTH-TYPE TRANSCRIPTIONAL REGULATOR RUTR"/>
    <property type="match status" value="1"/>
</dbReference>
<evidence type="ECO:0000259" key="7">
    <source>
        <dbReference type="PROSITE" id="PS50977"/>
    </source>
</evidence>
<dbReference type="EMBL" id="JAZHOF010000001">
    <property type="protein sequence ID" value="MEJ8570027.1"/>
    <property type="molecule type" value="Genomic_DNA"/>
</dbReference>
<evidence type="ECO:0000313" key="8">
    <source>
        <dbReference type="EMBL" id="MEJ8570027.1"/>
    </source>
</evidence>
<keyword evidence="4" id="KW-0804">Transcription</keyword>
<keyword evidence="2" id="KW-0805">Transcription regulation</keyword>
<reference evidence="8 9" key="1">
    <citation type="submission" date="2024-02" db="EMBL/GenBank/DDBJ databases">
        <title>Genome analysis and characterization of Microbaculum marinisediminis sp. nov., isolated from marine sediment.</title>
        <authorList>
            <person name="Du Z.-J."/>
            <person name="Ye Y.-Q."/>
            <person name="Zhang Z.-R."/>
            <person name="Yuan S.-M."/>
            <person name="Zhang X.-Y."/>
        </authorList>
    </citation>
    <scope>NUCLEOTIDE SEQUENCE [LARGE SCALE GENOMIC DNA]</scope>
    <source>
        <strain evidence="8 9">SDUM1044001</strain>
    </source>
</reference>
<evidence type="ECO:0000256" key="6">
    <source>
        <dbReference type="SAM" id="MobiDB-lite"/>
    </source>
</evidence>
<dbReference type="InterPro" id="IPR001647">
    <property type="entry name" value="HTH_TetR"/>
</dbReference>
<feature type="region of interest" description="Disordered" evidence="6">
    <location>
        <begin position="1"/>
        <end position="29"/>
    </location>
</feature>
<accession>A0AAW9RA28</accession>
<comment type="caution">
    <text evidence="8">The sequence shown here is derived from an EMBL/GenBank/DDBJ whole genome shotgun (WGS) entry which is preliminary data.</text>
</comment>
<evidence type="ECO:0000313" key="9">
    <source>
        <dbReference type="Proteomes" id="UP001378188"/>
    </source>
</evidence>
<protein>
    <submittedName>
        <fullName evidence="8">TetR/AcrR family transcriptional regulator</fullName>
    </submittedName>
</protein>
<evidence type="ECO:0000256" key="3">
    <source>
        <dbReference type="ARBA" id="ARBA00023125"/>
    </source>
</evidence>
<evidence type="ECO:0000256" key="5">
    <source>
        <dbReference type="PROSITE-ProRule" id="PRU00335"/>
    </source>
</evidence>
<dbReference type="GO" id="GO:0000976">
    <property type="term" value="F:transcription cis-regulatory region binding"/>
    <property type="evidence" value="ECO:0007669"/>
    <property type="project" value="TreeGrafter"/>
</dbReference>
<dbReference type="InterPro" id="IPR009057">
    <property type="entry name" value="Homeodomain-like_sf"/>
</dbReference>
<dbReference type="RefSeq" id="WP_340327768.1">
    <property type="nucleotide sequence ID" value="NZ_JAZHOF010000001.1"/>
</dbReference>
<dbReference type="InterPro" id="IPR050109">
    <property type="entry name" value="HTH-type_TetR-like_transc_reg"/>
</dbReference>
<dbReference type="SUPFAM" id="SSF46689">
    <property type="entry name" value="Homeodomain-like"/>
    <property type="match status" value="1"/>
</dbReference>
<dbReference type="SUPFAM" id="SSF48498">
    <property type="entry name" value="Tetracyclin repressor-like, C-terminal domain"/>
    <property type="match status" value="1"/>
</dbReference>
<proteinExistence type="predicted"/>
<dbReference type="Proteomes" id="UP001378188">
    <property type="component" value="Unassembled WGS sequence"/>
</dbReference>
<gene>
    <name evidence="8" type="ORF">V3328_00975</name>
</gene>
<dbReference type="InterPro" id="IPR041490">
    <property type="entry name" value="KstR2_TetR_C"/>
</dbReference>
<dbReference type="GO" id="GO:0003700">
    <property type="term" value="F:DNA-binding transcription factor activity"/>
    <property type="evidence" value="ECO:0007669"/>
    <property type="project" value="TreeGrafter"/>
</dbReference>
<evidence type="ECO:0000256" key="1">
    <source>
        <dbReference type="ARBA" id="ARBA00022491"/>
    </source>
</evidence>
<keyword evidence="3 5" id="KW-0238">DNA-binding</keyword>
<name>A0AAW9RA28_9HYPH</name>
<dbReference type="AlphaFoldDB" id="A0AAW9RA28"/>
<feature type="DNA-binding region" description="H-T-H motif" evidence="5">
    <location>
        <begin position="55"/>
        <end position="74"/>
    </location>
</feature>
<keyword evidence="9" id="KW-1185">Reference proteome</keyword>
<dbReference type="PROSITE" id="PS50977">
    <property type="entry name" value="HTH_TETR_2"/>
    <property type="match status" value="1"/>
</dbReference>
<dbReference type="Gene3D" id="1.10.357.10">
    <property type="entry name" value="Tetracycline Repressor, domain 2"/>
    <property type="match status" value="1"/>
</dbReference>
<keyword evidence="1" id="KW-0678">Repressor</keyword>